<reference evidence="1 2" key="1">
    <citation type="submission" date="2024-01" db="EMBL/GenBank/DDBJ databases">
        <title>the genome sequence of strain Microbacterium schleiferi NBRC 15075.</title>
        <authorList>
            <person name="Ding Y."/>
            <person name="Zhang G."/>
        </authorList>
    </citation>
    <scope>NUCLEOTIDE SEQUENCE [LARGE SCALE GENOMIC DNA]</scope>
    <source>
        <strain evidence="1 2">NBRC 15075</strain>
    </source>
</reference>
<keyword evidence="2" id="KW-1185">Reference proteome</keyword>
<proteinExistence type="predicted"/>
<comment type="caution">
    <text evidence="1">The sequence shown here is derived from an EMBL/GenBank/DDBJ whole genome shotgun (WGS) entry which is preliminary data.</text>
</comment>
<protein>
    <recommendedName>
        <fullName evidence="3">Phage portal protein</fullName>
    </recommendedName>
</protein>
<dbReference type="Proteomes" id="UP001351900">
    <property type="component" value="Unassembled WGS sequence"/>
</dbReference>
<evidence type="ECO:0000313" key="2">
    <source>
        <dbReference type="Proteomes" id="UP001351900"/>
    </source>
</evidence>
<dbReference type="Gene3D" id="1.20.1270.210">
    <property type="match status" value="1"/>
</dbReference>
<name>A0ABU7V946_9MICO</name>
<organism evidence="1 2">
    <name type="scientific">Microbacterium schleiferi</name>
    <dbReference type="NCBI Taxonomy" id="69362"/>
    <lineage>
        <taxon>Bacteria</taxon>
        <taxon>Bacillati</taxon>
        <taxon>Actinomycetota</taxon>
        <taxon>Actinomycetes</taxon>
        <taxon>Micrococcales</taxon>
        <taxon>Microbacteriaceae</taxon>
        <taxon>Microbacterium</taxon>
    </lineage>
</organism>
<dbReference type="Gene3D" id="3.40.140.120">
    <property type="match status" value="1"/>
</dbReference>
<gene>
    <name evidence="1" type="ORF">V2V91_10830</name>
</gene>
<accession>A0ABU7V946</accession>
<evidence type="ECO:0008006" key="3">
    <source>
        <dbReference type="Google" id="ProtNLM"/>
    </source>
</evidence>
<evidence type="ECO:0000313" key="1">
    <source>
        <dbReference type="EMBL" id="MEF2255623.1"/>
    </source>
</evidence>
<dbReference type="EMBL" id="JAZHOV010000006">
    <property type="protein sequence ID" value="MEF2255623.1"/>
    <property type="molecule type" value="Genomic_DNA"/>
</dbReference>
<sequence>MGFWRDLFLGPAVTVAPSLLSPYTPQDSIQTLFVTDAIKADITPPGAAITRDTALTIPAVKRSHDIVCGILARSPWAQYENTDRLSPQPSWLVNSKTGIPPRGLRWGVTSDLFMTGWAAIGFELGADGMPVDALHIPHGWWSFDKQAGAIRVSEQINPLYRQRVVPINLGYGSNGIMVDGRETIADALKILAAYRDRIDNPIASTDLEMTSDRWDMYDDDELDEIRDTYIARRKAADGTVGMHPDFIKVVHSGQLPTDLFESGRNANRLDIANHAGLPASLLEGVRQGGSGGGTDIRYTGVENGGQRNELWDFGLASYADAIQARLSLDDVCPSGQSIRVEAGEFLTAPTPTEPTTSED</sequence>
<dbReference type="RefSeq" id="WP_331791850.1">
    <property type="nucleotide sequence ID" value="NZ_BAAAUO010000001.1"/>
</dbReference>
<dbReference type="Gene3D" id="3.30.1120.70">
    <property type="match status" value="1"/>
</dbReference>